<dbReference type="Proteomes" id="UP000712045">
    <property type="component" value="Unassembled WGS sequence"/>
</dbReference>
<reference evidence="1 2" key="1">
    <citation type="submission" date="2021-02" db="EMBL/GenBank/DDBJ databases">
        <title>Genome Streptomyces sp. RHZ10.</title>
        <authorList>
            <person name="Besaury L."/>
        </authorList>
    </citation>
    <scope>NUCLEOTIDE SEQUENCE [LARGE SCALE GENOMIC DNA]</scope>
    <source>
        <strain evidence="1 2">RHZ10</strain>
    </source>
</reference>
<evidence type="ECO:0000313" key="2">
    <source>
        <dbReference type="Proteomes" id="UP000712045"/>
    </source>
</evidence>
<name>A0ABS2HXX5_9ACTN</name>
<accession>A0ABS2HXX5</accession>
<comment type="caution">
    <text evidence="1">The sequence shown here is derived from an EMBL/GenBank/DDBJ whole genome shotgun (WGS) entry which is preliminary data.</text>
</comment>
<dbReference type="RefSeq" id="WP_205084146.1">
    <property type="nucleotide sequence ID" value="NZ_JAFEUF010000093.1"/>
</dbReference>
<evidence type="ECO:0000313" key="1">
    <source>
        <dbReference type="EMBL" id="MBM7055869.1"/>
    </source>
</evidence>
<gene>
    <name evidence="1" type="ORF">JS521_18845</name>
</gene>
<proteinExistence type="predicted"/>
<organism evidence="1 2">
    <name type="scientific">Streptomyces durocortorensis</name>
    <dbReference type="NCBI Taxonomy" id="2811104"/>
    <lineage>
        <taxon>Bacteria</taxon>
        <taxon>Bacillati</taxon>
        <taxon>Actinomycetota</taxon>
        <taxon>Actinomycetes</taxon>
        <taxon>Kitasatosporales</taxon>
        <taxon>Streptomycetaceae</taxon>
        <taxon>Streptomyces</taxon>
    </lineage>
</organism>
<protein>
    <submittedName>
        <fullName evidence="1">Uncharacterized protein</fullName>
    </submittedName>
</protein>
<keyword evidence="2" id="KW-1185">Reference proteome</keyword>
<dbReference type="EMBL" id="JAFEUF010000093">
    <property type="protein sequence ID" value="MBM7055869.1"/>
    <property type="molecule type" value="Genomic_DNA"/>
</dbReference>
<sequence length="176" mass="19504">MISGGNRGLWLAWATEFNFDELKEMIADLSSQHAAPPTSLAVIPFRSASIQNIMTDATELRGADLMDRVSSVAIILSPQKARGPDIAELVRITTERHISIEVFYPVDAQKSTVKFATRLARDAKGGCVHQEFKSHELSIFLKAWIERQVAHASSSAERIAQSYTGKHWMDAFGGFQ</sequence>